<dbReference type="AlphaFoldDB" id="A8LMB7"/>
<protein>
    <submittedName>
        <fullName evidence="1">Uncharacterized protein</fullName>
    </submittedName>
</protein>
<organism evidence="1 2">
    <name type="scientific">Dinoroseobacter shibae (strain DSM 16493 / NCIMB 14021 / DFL 12)</name>
    <dbReference type="NCBI Taxonomy" id="398580"/>
    <lineage>
        <taxon>Bacteria</taxon>
        <taxon>Pseudomonadati</taxon>
        <taxon>Pseudomonadota</taxon>
        <taxon>Alphaproteobacteria</taxon>
        <taxon>Rhodobacterales</taxon>
        <taxon>Roseobacteraceae</taxon>
        <taxon>Dinoroseobacter</taxon>
    </lineage>
</organism>
<name>A8LMB7_DINSH</name>
<proteinExistence type="predicted"/>
<dbReference type="EMBL" id="CP000830">
    <property type="protein sequence ID" value="ABV92094.1"/>
    <property type="molecule type" value="Genomic_DNA"/>
</dbReference>
<gene>
    <name evidence="1" type="ordered locus">Dshi_0345</name>
</gene>
<dbReference type="HOGENOM" id="CLU_3152154_0_0_5"/>
<sequence>MGKTVILLVFGASVYIGMQLERRLAEERCLSAGGAPDARGVCTGVAAP</sequence>
<keyword evidence="2" id="KW-1185">Reference proteome</keyword>
<accession>A8LMB7</accession>
<evidence type="ECO:0000313" key="2">
    <source>
        <dbReference type="Proteomes" id="UP000006833"/>
    </source>
</evidence>
<dbReference type="KEGG" id="dsh:Dshi_0345"/>
<evidence type="ECO:0000313" key="1">
    <source>
        <dbReference type="EMBL" id="ABV92094.1"/>
    </source>
</evidence>
<dbReference type="Proteomes" id="UP000006833">
    <property type="component" value="Chromosome"/>
</dbReference>
<dbReference type="RefSeq" id="WP_012177024.1">
    <property type="nucleotide sequence ID" value="NC_009952.1"/>
</dbReference>
<reference evidence="2" key="1">
    <citation type="journal article" date="2010" name="ISME J.">
        <title>The complete genome sequence of the algal symbiont Dinoroseobacter shibae: a hitchhiker's guide to life in the sea.</title>
        <authorList>
            <person name="Wagner-Dobler I."/>
            <person name="Ballhausen B."/>
            <person name="Berger M."/>
            <person name="Brinkhoff T."/>
            <person name="Buchholz I."/>
            <person name="Bunk B."/>
            <person name="Cypionka H."/>
            <person name="Daniel R."/>
            <person name="Drepper T."/>
            <person name="Gerdts G."/>
            <person name="Hahnke S."/>
            <person name="Han C."/>
            <person name="Jahn D."/>
            <person name="Kalhoefer D."/>
            <person name="Kiss H."/>
            <person name="Klenk H.P."/>
            <person name="Kyrpides N."/>
            <person name="Liebl W."/>
            <person name="Liesegang H."/>
            <person name="Meincke L."/>
            <person name="Pati A."/>
            <person name="Petersen J."/>
            <person name="Piekarski T."/>
            <person name="Pommerenke C."/>
            <person name="Pradella S."/>
            <person name="Pukall R."/>
            <person name="Rabus R."/>
            <person name="Stackebrandt E."/>
            <person name="Thole S."/>
            <person name="Thompson L."/>
            <person name="Tielen P."/>
            <person name="Tomasch J."/>
            <person name="von Jan M."/>
            <person name="Wanphrut N."/>
            <person name="Wichels A."/>
            <person name="Zech H."/>
            <person name="Simon M."/>
        </authorList>
    </citation>
    <scope>NUCLEOTIDE SEQUENCE [LARGE SCALE GENOMIC DNA]</scope>
    <source>
        <strain evidence="2">DSM 16493 / NCIMB 14021 / DFL 12</strain>
    </source>
</reference>